<protein>
    <submittedName>
        <fullName evidence="2">Uncharacterized protein</fullName>
    </submittedName>
</protein>
<dbReference type="AlphaFoldDB" id="A0A6C0ESK0"/>
<keyword evidence="1" id="KW-0472">Membrane</keyword>
<reference evidence="2" key="1">
    <citation type="journal article" date="2020" name="Nature">
        <title>Giant virus diversity and host interactions through global metagenomics.</title>
        <authorList>
            <person name="Schulz F."/>
            <person name="Roux S."/>
            <person name="Paez-Espino D."/>
            <person name="Jungbluth S."/>
            <person name="Walsh D.A."/>
            <person name="Denef V.J."/>
            <person name="McMahon K.D."/>
            <person name="Konstantinidis K.T."/>
            <person name="Eloe-Fadrosh E.A."/>
            <person name="Kyrpides N.C."/>
            <person name="Woyke T."/>
        </authorList>
    </citation>
    <scope>NUCLEOTIDE SEQUENCE</scope>
    <source>
        <strain evidence="2">GVMAG-M-3300009155-48</strain>
    </source>
</reference>
<dbReference type="Gene3D" id="1.20.5.170">
    <property type="match status" value="1"/>
</dbReference>
<organism evidence="2">
    <name type="scientific">viral metagenome</name>
    <dbReference type="NCBI Taxonomy" id="1070528"/>
    <lineage>
        <taxon>unclassified sequences</taxon>
        <taxon>metagenomes</taxon>
        <taxon>organismal metagenomes</taxon>
    </lineage>
</organism>
<keyword evidence="1" id="KW-0812">Transmembrane</keyword>
<sequence>MKDIIVKLLPIILVSILFLYKEDTIEFSHTILGRLIAVSIILFYISYNILYGLLACLLIILYYQFDFVEERSNLKINMVHLEGFQEGAGPFDNLMVEIDKKVQDKISIYDTQLKTIKDDITALKSNDYDTQIKNIKSDVTNAKTDLSDFKTDISNIKSDVSGIKSDISTIKAENANNKSDIMKAANAVPRKETSGFTNYSDLYDEFNPQNKTEFKQYFRKQNCKNGELKFKNITVKNEIAPHIFPELKYENEPCNPCSDTCKFSIIEEKINSEDALMKPVNSNDVVSKNVFNTSQSNTIPSIGVVSEPFSTYK</sequence>
<evidence type="ECO:0000313" key="2">
    <source>
        <dbReference type="EMBL" id="QHT31661.1"/>
    </source>
</evidence>
<name>A0A6C0ESK0_9ZZZZ</name>
<accession>A0A6C0ESK0</accession>
<proteinExistence type="predicted"/>
<evidence type="ECO:0000256" key="1">
    <source>
        <dbReference type="SAM" id="Phobius"/>
    </source>
</evidence>
<keyword evidence="1" id="KW-1133">Transmembrane helix</keyword>
<dbReference type="EMBL" id="MN738924">
    <property type="protein sequence ID" value="QHT31661.1"/>
    <property type="molecule type" value="Genomic_DNA"/>
</dbReference>
<feature type="transmembrane region" description="Helical" evidence="1">
    <location>
        <begin position="40"/>
        <end position="63"/>
    </location>
</feature>